<dbReference type="InterPro" id="IPR050815">
    <property type="entry name" value="TF_fung"/>
</dbReference>
<evidence type="ECO:0000256" key="4">
    <source>
        <dbReference type="ARBA" id="ARBA00023163"/>
    </source>
</evidence>
<keyword evidence="5" id="KW-0539">Nucleus</keyword>
<comment type="caution">
    <text evidence="6">The sequence shown here is derived from an EMBL/GenBank/DDBJ whole genome shotgun (WGS) entry which is preliminary data.</text>
</comment>
<dbReference type="GO" id="GO:0046872">
    <property type="term" value="F:metal ion binding"/>
    <property type="evidence" value="ECO:0007669"/>
    <property type="project" value="UniProtKB-KW"/>
</dbReference>
<evidence type="ECO:0000313" key="7">
    <source>
        <dbReference type="Proteomes" id="UP001150925"/>
    </source>
</evidence>
<evidence type="ECO:0000256" key="2">
    <source>
        <dbReference type="ARBA" id="ARBA00022723"/>
    </source>
</evidence>
<evidence type="ECO:0000256" key="5">
    <source>
        <dbReference type="ARBA" id="ARBA00023242"/>
    </source>
</evidence>
<keyword evidence="7" id="KW-1185">Reference proteome</keyword>
<gene>
    <name evidence="6" type="ORF">IWQ62_001105</name>
</gene>
<evidence type="ECO:0000256" key="1">
    <source>
        <dbReference type="ARBA" id="ARBA00004123"/>
    </source>
</evidence>
<evidence type="ECO:0000256" key="3">
    <source>
        <dbReference type="ARBA" id="ARBA00023015"/>
    </source>
</evidence>
<name>A0A9W8AUE8_9FUNG</name>
<keyword evidence="2" id="KW-0479">Metal-binding</keyword>
<dbReference type="PANTHER" id="PTHR47338:SF20">
    <property type="entry name" value="ZN(II)2CYS6 TRANSCRIPTION FACTOR (EUROFUNG)"/>
    <property type="match status" value="1"/>
</dbReference>
<evidence type="ECO:0000313" key="6">
    <source>
        <dbReference type="EMBL" id="KAJ1968665.1"/>
    </source>
</evidence>
<evidence type="ECO:0008006" key="8">
    <source>
        <dbReference type="Google" id="ProtNLM"/>
    </source>
</evidence>
<dbReference type="EMBL" id="JANBPY010000151">
    <property type="protein sequence ID" value="KAJ1968665.1"/>
    <property type="molecule type" value="Genomic_DNA"/>
</dbReference>
<proteinExistence type="predicted"/>
<dbReference type="GO" id="GO:0005634">
    <property type="term" value="C:nucleus"/>
    <property type="evidence" value="ECO:0007669"/>
    <property type="project" value="UniProtKB-SubCell"/>
</dbReference>
<sequence length="510" mass="58922">MSDKWDTIMVLLPQLLRSKSPSRSSPTDKEAKNPRSLFFDHWALAQHYALSPLSKRELSSVEQVLYHSDLVVRILYEFSYTQVRLEPARYAKRIISKFQRREIGYFPLHALLAFATSAGRLPHFPSPHFHRPLYMEYFDRAREVMFEAMEEPSLDVCTGMLFILSYAYHVLDDTTYTSYLCIFSRLTTQYNLHLVDSSNQPPLRILYDPSDELFKEFVRRAFWYAMYTDVLVSCLIGGRTVIDLDMAQVKPVSDHLLLKVYELAPEDDHYPCIIPGVYHHFYGYASKMEFLALASKVSELRVIGSCPLETVLSRFHKVNEDLAAWYGEFSKVLPMPSPNLTQEELLTNPVHYTCIVNAHAVYHMVVLLLNVQNAFLGPNALKPEKDPVCCRWGLDSAHFFNEYCFPYYRRLPRVFIGSASLATTFLVGVKFASALHTFPHSKLPYYESLIQEFSDYLATHNSLNGMTKRYSQVLMSTSVKFFRQYRRFAITSSLGDSITESADEVELEPY</sequence>
<dbReference type="PANTHER" id="PTHR47338">
    <property type="entry name" value="ZN(II)2CYS6 TRANSCRIPTION FACTOR (EUROFUNG)-RELATED"/>
    <property type="match status" value="1"/>
</dbReference>
<dbReference type="GO" id="GO:0000981">
    <property type="term" value="F:DNA-binding transcription factor activity, RNA polymerase II-specific"/>
    <property type="evidence" value="ECO:0007669"/>
    <property type="project" value="InterPro"/>
</dbReference>
<keyword evidence="4" id="KW-0804">Transcription</keyword>
<reference evidence="6" key="1">
    <citation type="submission" date="2022-07" db="EMBL/GenBank/DDBJ databases">
        <title>Phylogenomic reconstructions and comparative analyses of Kickxellomycotina fungi.</title>
        <authorList>
            <person name="Reynolds N.K."/>
            <person name="Stajich J.E."/>
            <person name="Barry K."/>
            <person name="Grigoriev I.V."/>
            <person name="Crous P."/>
            <person name="Smith M.E."/>
        </authorList>
    </citation>
    <scope>NUCLEOTIDE SEQUENCE</scope>
    <source>
        <strain evidence="6">RSA 1196</strain>
    </source>
</reference>
<dbReference type="OrthoDB" id="3362851at2759"/>
<protein>
    <recommendedName>
        <fullName evidence="8">Transcription factor domain-containing protein</fullName>
    </recommendedName>
</protein>
<dbReference type="Proteomes" id="UP001150925">
    <property type="component" value="Unassembled WGS sequence"/>
</dbReference>
<organism evidence="6 7">
    <name type="scientific">Dispira parvispora</name>
    <dbReference type="NCBI Taxonomy" id="1520584"/>
    <lineage>
        <taxon>Eukaryota</taxon>
        <taxon>Fungi</taxon>
        <taxon>Fungi incertae sedis</taxon>
        <taxon>Zoopagomycota</taxon>
        <taxon>Kickxellomycotina</taxon>
        <taxon>Dimargaritomycetes</taxon>
        <taxon>Dimargaritales</taxon>
        <taxon>Dimargaritaceae</taxon>
        <taxon>Dispira</taxon>
    </lineage>
</organism>
<keyword evidence="3" id="KW-0805">Transcription regulation</keyword>
<comment type="subcellular location">
    <subcellularLocation>
        <location evidence="1">Nucleus</location>
    </subcellularLocation>
</comment>
<dbReference type="CDD" id="cd12148">
    <property type="entry name" value="fungal_TF_MHR"/>
    <property type="match status" value="1"/>
</dbReference>
<dbReference type="AlphaFoldDB" id="A0A9W8AUE8"/>
<accession>A0A9W8AUE8</accession>